<dbReference type="Gene3D" id="3.40.50.2300">
    <property type="match status" value="1"/>
</dbReference>
<dbReference type="EMBL" id="VSSQ01142398">
    <property type="protein sequence ID" value="MPN63258.1"/>
    <property type="molecule type" value="Genomic_DNA"/>
</dbReference>
<accession>A0A645JHS9</accession>
<comment type="caution">
    <text evidence="1">The sequence shown here is derived from an EMBL/GenBank/DDBJ whole genome shotgun (WGS) entry which is preliminary data.</text>
</comment>
<dbReference type="AlphaFoldDB" id="A0A645JHS9"/>
<reference evidence="1" key="1">
    <citation type="submission" date="2019-08" db="EMBL/GenBank/DDBJ databases">
        <authorList>
            <person name="Kucharzyk K."/>
            <person name="Murdoch R.W."/>
            <person name="Higgins S."/>
            <person name="Loffler F."/>
        </authorList>
    </citation>
    <scope>NUCLEOTIDE SEQUENCE</scope>
</reference>
<evidence type="ECO:0008006" key="2">
    <source>
        <dbReference type="Google" id="ProtNLM"/>
    </source>
</evidence>
<dbReference type="SUPFAM" id="SSF53822">
    <property type="entry name" value="Periplasmic binding protein-like I"/>
    <property type="match status" value="1"/>
</dbReference>
<evidence type="ECO:0000313" key="1">
    <source>
        <dbReference type="EMBL" id="MPN63258.1"/>
    </source>
</evidence>
<organism evidence="1">
    <name type="scientific">bioreactor metagenome</name>
    <dbReference type="NCBI Taxonomy" id="1076179"/>
    <lineage>
        <taxon>unclassified sequences</taxon>
        <taxon>metagenomes</taxon>
        <taxon>ecological metagenomes</taxon>
    </lineage>
</organism>
<name>A0A645JHS9_9ZZZZ</name>
<protein>
    <recommendedName>
        <fullName evidence="2">HTH-type transcriptional repressor PurR</fullName>
    </recommendedName>
</protein>
<sequence length="121" mass="13695">MVQPDPMDGMRKALAHLWLNGHTKIAFVGDMTTPVLSFKVNAFLAGWKFYRKIFDNDLLENTHSHHGSLADMGLSATKHLMERRPDCTAIIYDSDCMAIGGLGAFLQSEKTHPRRFEYNLL</sequence>
<dbReference type="InterPro" id="IPR028082">
    <property type="entry name" value="Peripla_BP_I"/>
</dbReference>
<gene>
    <name evidence="1" type="ORF">SDC9_211015</name>
</gene>
<proteinExistence type="predicted"/>